<dbReference type="PANTHER" id="PTHR35271">
    <property type="entry name" value="ABC TRANSPORTER, SUBSTRATE-BINDING LIPOPROTEIN-RELATED"/>
    <property type="match status" value="1"/>
</dbReference>
<dbReference type="PANTHER" id="PTHR35271:SF1">
    <property type="entry name" value="ABC TRANSPORTER, SUBSTRATE-BINDING LIPOPROTEIN"/>
    <property type="match status" value="1"/>
</dbReference>
<protein>
    <submittedName>
        <fullName evidence="1">ABC transporter substrate-binding protein</fullName>
    </submittedName>
</protein>
<dbReference type="Gene3D" id="3.40.50.2300">
    <property type="match status" value="2"/>
</dbReference>
<dbReference type="CDD" id="cd06325">
    <property type="entry name" value="PBP1_ABC_unchar_transporter"/>
    <property type="match status" value="1"/>
</dbReference>
<organism evidence="1 4">
    <name type="scientific">Bradyrhizobium zhengyangense</name>
    <dbReference type="NCBI Taxonomy" id="2911009"/>
    <lineage>
        <taxon>Bacteria</taxon>
        <taxon>Pseudomonadati</taxon>
        <taxon>Pseudomonadota</taxon>
        <taxon>Alphaproteobacteria</taxon>
        <taxon>Hyphomicrobiales</taxon>
        <taxon>Nitrobacteraceae</taxon>
        <taxon>Bradyrhizobium</taxon>
    </lineage>
</organism>
<evidence type="ECO:0000313" key="2">
    <source>
        <dbReference type="EMBL" id="MCG2668295.1"/>
    </source>
</evidence>
<evidence type="ECO:0000313" key="1">
    <source>
        <dbReference type="EMBL" id="MCG2626287.1"/>
    </source>
</evidence>
<dbReference type="InterPro" id="IPR007487">
    <property type="entry name" value="ABC_transpt-TYRBP-like"/>
</dbReference>
<dbReference type="Proteomes" id="UP001139054">
    <property type="component" value="Unassembled WGS sequence"/>
</dbReference>
<comment type="caution">
    <text evidence="1">The sequence shown here is derived from an EMBL/GenBank/DDBJ whole genome shotgun (WGS) entry which is preliminary data.</text>
</comment>
<dbReference type="RefSeq" id="WP_237871111.1">
    <property type="nucleotide sequence ID" value="NZ_JAKLTY010000003.1"/>
</dbReference>
<dbReference type="EMBL" id="JAKLUA010000004">
    <property type="protein sequence ID" value="MCG2668295.1"/>
    <property type="molecule type" value="Genomic_DNA"/>
</dbReference>
<proteinExistence type="predicted"/>
<evidence type="ECO:0000313" key="3">
    <source>
        <dbReference type="Proteomes" id="UP001139012"/>
    </source>
</evidence>
<reference evidence="1" key="1">
    <citation type="submission" date="2022-01" db="EMBL/GenBank/DDBJ databases">
        <title>Genome sequnece data of strain Bradyrhizobium sp. nov.</title>
        <authorList>
            <person name="Zhang J."/>
        </authorList>
    </citation>
    <scope>NUCLEOTIDE SEQUENCE</scope>
    <source>
        <strain evidence="2">WYCCWR 12774</strain>
        <strain evidence="1">WYCCWR 13023</strain>
    </source>
</reference>
<accession>A0A9X1R2W4</accession>
<dbReference type="Proteomes" id="UP001139012">
    <property type="component" value="Unassembled WGS sequence"/>
</dbReference>
<evidence type="ECO:0000313" key="4">
    <source>
        <dbReference type="Proteomes" id="UP001139054"/>
    </source>
</evidence>
<dbReference type="EMBL" id="JAKLTY010000003">
    <property type="protein sequence ID" value="MCG2626287.1"/>
    <property type="molecule type" value="Genomic_DNA"/>
</dbReference>
<keyword evidence="3" id="KW-1185">Reference proteome</keyword>
<dbReference type="AlphaFoldDB" id="A0A9X1R2W4"/>
<sequence length="304" mass="32870">MSVNTRSAPASVGFLGTDTPATQRGSTVAFADKLRELGWTEDRAVIRYWWAEGQPDRFATLASECVHAPVDVIVTAGTQAVTMAMQSTSAIPIVFAQAEDPVADGLVANLARPGGNVTGVSLGRKDICRRLLETLTDILPSFRRLAILVNGNSPAALLEAGELQVVARLLGIDIDLLDVRVEDAIIPTLEAHYRGIDALYVTSDQLTWGNRDQVLTFALISSLPTVFRRRGFVAAGGLLACGPNYQKQFERAAEFVDRILRGAKPAELPVQRSQEVSLVVNRKTAASLRLELSSLLSMTDDIIE</sequence>
<name>A0A9X1R2W4_9BRAD</name>
<gene>
    <name evidence="2" type="ORF">L6637_15145</name>
    <name evidence="1" type="ORF">L6654_06575</name>
</gene>
<dbReference type="Pfam" id="PF04392">
    <property type="entry name" value="ABC_sub_bind"/>
    <property type="match status" value="1"/>
</dbReference>